<accession>A0A072UFW0</accession>
<reference evidence="1 3" key="1">
    <citation type="journal article" date="2011" name="Nature">
        <title>The Medicago genome provides insight into the evolution of rhizobial symbioses.</title>
        <authorList>
            <person name="Young N.D."/>
            <person name="Debelle F."/>
            <person name="Oldroyd G.E."/>
            <person name="Geurts R."/>
            <person name="Cannon S.B."/>
            <person name="Udvardi M.K."/>
            <person name="Benedito V.A."/>
            <person name="Mayer K.F."/>
            <person name="Gouzy J."/>
            <person name="Schoof H."/>
            <person name="Van de Peer Y."/>
            <person name="Proost S."/>
            <person name="Cook D.R."/>
            <person name="Meyers B.C."/>
            <person name="Spannagl M."/>
            <person name="Cheung F."/>
            <person name="De Mita S."/>
            <person name="Krishnakumar V."/>
            <person name="Gundlach H."/>
            <person name="Zhou S."/>
            <person name="Mudge J."/>
            <person name="Bharti A.K."/>
            <person name="Murray J.D."/>
            <person name="Naoumkina M.A."/>
            <person name="Rosen B."/>
            <person name="Silverstein K.A."/>
            <person name="Tang H."/>
            <person name="Rombauts S."/>
            <person name="Zhao P.X."/>
            <person name="Zhou P."/>
            <person name="Barbe V."/>
            <person name="Bardou P."/>
            <person name="Bechner M."/>
            <person name="Bellec A."/>
            <person name="Berger A."/>
            <person name="Berges H."/>
            <person name="Bidwell S."/>
            <person name="Bisseling T."/>
            <person name="Choisne N."/>
            <person name="Couloux A."/>
            <person name="Denny R."/>
            <person name="Deshpande S."/>
            <person name="Dai X."/>
            <person name="Doyle J.J."/>
            <person name="Dudez A.M."/>
            <person name="Farmer A.D."/>
            <person name="Fouteau S."/>
            <person name="Franken C."/>
            <person name="Gibelin C."/>
            <person name="Gish J."/>
            <person name="Goldstein S."/>
            <person name="Gonzalez A.J."/>
            <person name="Green P.J."/>
            <person name="Hallab A."/>
            <person name="Hartog M."/>
            <person name="Hua A."/>
            <person name="Humphray S.J."/>
            <person name="Jeong D.H."/>
            <person name="Jing Y."/>
            <person name="Jocker A."/>
            <person name="Kenton S.M."/>
            <person name="Kim D.J."/>
            <person name="Klee K."/>
            <person name="Lai H."/>
            <person name="Lang C."/>
            <person name="Lin S."/>
            <person name="Macmil S.L."/>
            <person name="Magdelenat G."/>
            <person name="Matthews L."/>
            <person name="McCorrison J."/>
            <person name="Monaghan E.L."/>
            <person name="Mun J.H."/>
            <person name="Najar F.Z."/>
            <person name="Nicholson C."/>
            <person name="Noirot C."/>
            <person name="O'Bleness M."/>
            <person name="Paule C.R."/>
            <person name="Poulain J."/>
            <person name="Prion F."/>
            <person name="Qin B."/>
            <person name="Qu C."/>
            <person name="Retzel E.F."/>
            <person name="Riddle C."/>
            <person name="Sallet E."/>
            <person name="Samain S."/>
            <person name="Samson N."/>
            <person name="Sanders I."/>
            <person name="Saurat O."/>
            <person name="Scarpelli C."/>
            <person name="Schiex T."/>
            <person name="Segurens B."/>
            <person name="Severin A.J."/>
            <person name="Sherrier D.J."/>
            <person name="Shi R."/>
            <person name="Sims S."/>
            <person name="Singer S.R."/>
            <person name="Sinharoy S."/>
            <person name="Sterck L."/>
            <person name="Viollet A."/>
            <person name="Wang B.B."/>
            <person name="Wang K."/>
            <person name="Wang M."/>
            <person name="Wang X."/>
            <person name="Warfsmann J."/>
            <person name="Weissenbach J."/>
            <person name="White D.D."/>
            <person name="White J.D."/>
            <person name="Wiley G.B."/>
            <person name="Wincker P."/>
            <person name="Xing Y."/>
            <person name="Yang L."/>
            <person name="Yao Z."/>
            <person name="Ying F."/>
            <person name="Zhai J."/>
            <person name="Zhou L."/>
            <person name="Zuber A."/>
            <person name="Denarie J."/>
            <person name="Dixon R.A."/>
            <person name="May G.D."/>
            <person name="Schwartz D.C."/>
            <person name="Rogers J."/>
            <person name="Quetier F."/>
            <person name="Town C.D."/>
            <person name="Roe B.A."/>
        </authorList>
    </citation>
    <scope>NUCLEOTIDE SEQUENCE [LARGE SCALE GENOMIC DNA]</scope>
    <source>
        <strain evidence="1">A17</strain>
        <strain evidence="2 3">cv. Jemalong A17</strain>
    </source>
</reference>
<keyword evidence="3" id="KW-1185">Reference proteome</keyword>
<protein>
    <submittedName>
        <fullName evidence="1 2">Uncharacterized protein</fullName>
    </submittedName>
</protein>
<reference evidence="2" key="3">
    <citation type="submission" date="2015-04" db="UniProtKB">
        <authorList>
            <consortium name="EnsemblPlants"/>
        </authorList>
    </citation>
    <scope>IDENTIFICATION</scope>
    <source>
        <strain evidence="2">cv. Jemalong A17</strain>
    </source>
</reference>
<organism evidence="1 3">
    <name type="scientific">Medicago truncatula</name>
    <name type="common">Barrel medic</name>
    <name type="synonym">Medicago tribuloides</name>
    <dbReference type="NCBI Taxonomy" id="3880"/>
    <lineage>
        <taxon>Eukaryota</taxon>
        <taxon>Viridiplantae</taxon>
        <taxon>Streptophyta</taxon>
        <taxon>Embryophyta</taxon>
        <taxon>Tracheophyta</taxon>
        <taxon>Spermatophyta</taxon>
        <taxon>Magnoliopsida</taxon>
        <taxon>eudicotyledons</taxon>
        <taxon>Gunneridae</taxon>
        <taxon>Pentapetalae</taxon>
        <taxon>rosids</taxon>
        <taxon>fabids</taxon>
        <taxon>Fabales</taxon>
        <taxon>Fabaceae</taxon>
        <taxon>Papilionoideae</taxon>
        <taxon>50 kb inversion clade</taxon>
        <taxon>NPAAA clade</taxon>
        <taxon>Hologalegina</taxon>
        <taxon>IRL clade</taxon>
        <taxon>Trifolieae</taxon>
        <taxon>Medicago</taxon>
    </lineage>
</organism>
<proteinExistence type="predicted"/>
<sequence length="113" mass="13099">MALTSEKWRDRMNDISTNNVPISLIKVTPKPIRSGGTVTIKRKHRIFNLLPLWKTQQHVIVLTRHQRRNSIGNQVISNAIVINTEDGLKIMQNVGLDESRICYYHITILEKRN</sequence>
<dbReference type="Proteomes" id="UP000002051">
    <property type="component" value="Chromosome 5"/>
</dbReference>
<reference evidence="1 3" key="2">
    <citation type="journal article" date="2014" name="BMC Genomics">
        <title>An improved genome release (version Mt4.0) for the model legume Medicago truncatula.</title>
        <authorList>
            <person name="Tang H."/>
            <person name="Krishnakumar V."/>
            <person name="Bidwell S."/>
            <person name="Rosen B."/>
            <person name="Chan A."/>
            <person name="Zhou S."/>
            <person name="Gentzbittel L."/>
            <person name="Childs K.L."/>
            <person name="Yandell M."/>
            <person name="Gundlach H."/>
            <person name="Mayer K.F."/>
            <person name="Schwartz D.C."/>
            <person name="Town C.D."/>
        </authorList>
    </citation>
    <scope>GENOME REANNOTATION</scope>
    <source>
        <strain evidence="1">A17</strain>
        <strain evidence="2 3">cv. Jemalong A17</strain>
    </source>
</reference>
<evidence type="ECO:0000313" key="1">
    <source>
        <dbReference type="EMBL" id="KEH28008.1"/>
    </source>
</evidence>
<gene>
    <name evidence="1" type="ordered locus">MTR_5g058215</name>
</gene>
<name>A0A072UFW0_MEDTR</name>
<dbReference type="HOGENOM" id="CLU_2137203_0_0_1"/>
<dbReference type="AlphaFoldDB" id="A0A072UFW0"/>
<dbReference type="EMBL" id="CM001221">
    <property type="protein sequence ID" value="KEH28008.1"/>
    <property type="molecule type" value="Genomic_DNA"/>
</dbReference>
<evidence type="ECO:0000313" key="3">
    <source>
        <dbReference type="Proteomes" id="UP000002051"/>
    </source>
</evidence>
<dbReference type="EnsemblPlants" id="KEH28008">
    <property type="protein sequence ID" value="KEH28008"/>
    <property type="gene ID" value="MTR_5g058215"/>
</dbReference>
<evidence type="ECO:0000313" key="2">
    <source>
        <dbReference type="EnsemblPlants" id="KEH28008"/>
    </source>
</evidence>